<keyword evidence="2" id="KW-1185">Reference proteome</keyword>
<accession>A0ABQ9YU50</accession>
<dbReference type="EMBL" id="JAOYFB010000001">
    <property type="protein sequence ID" value="KAK4004184.1"/>
    <property type="molecule type" value="Genomic_DNA"/>
</dbReference>
<protein>
    <submittedName>
        <fullName evidence="1">Uncharacterized protein</fullName>
    </submittedName>
</protein>
<evidence type="ECO:0000313" key="1">
    <source>
        <dbReference type="EMBL" id="KAK4004184.1"/>
    </source>
</evidence>
<name>A0ABQ9YU50_9CRUS</name>
<evidence type="ECO:0000313" key="2">
    <source>
        <dbReference type="Proteomes" id="UP001234178"/>
    </source>
</evidence>
<reference evidence="1 2" key="1">
    <citation type="journal article" date="2023" name="Nucleic Acids Res.">
        <title>The hologenome of Daphnia magna reveals possible DNA methylation and microbiome-mediated evolution of the host genome.</title>
        <authorList>
            <person name="Chaturvedi A."/>
            <person name="Li X."/>
            <person name="Dhandapani V."/>
            <person name="Marshall H."/>
            <person name="Kissane S."/>
            <person name="Cuenca-Cambronero M."/>
            <person name="Asole G."/>
            <person name="Calvet F."/>
            <person name="Ruiz-Romero M."/>
            <person name="Marangio P."/>
            <person name="Guigo R."/>
            <person name="Rago D."/>
            <person name="Mirbahai L."/>
            <person name="Eastwood N."/>
            <person name="Colbourne J.K."/>
            <person name="Zhou J."/>
            <person name="Mallon E."/>
            <person name="Orsini L."/>
        </authorList>
    </citation>
    <scope>NUCLEOTIDE SEQUENCE [LARGE SCALE GENOMIC DNA]</scope>
    <source>
        <strain evidence="1">LRV0_1</strain>
    </source>
</reference>
<proteinExistence type="predicted"/>
<gene>
    <name evidence="1" type="ORF">OUZ56_005926</name>
</gene>
<organism evidence="1 2">
    <name type="scientific">Daphnia magna</name>
    <dbReference type="NCBI Taxonomy" id="35525"/>
    <lineage>
        <taxon>Eukaryota</taxon>
        <taxon>Metazoa</taxon>
        <taxon>Ecdysozoa</taxon>
        <taxon>Arthropoda</taxon>
        <taxon>Crustacea</taxon>
        <taxon>Branchiopoda</taxon>
        <taxon>Diplostraca</taxon>
        <taxon>Cladocera</taxon>
        <taxon>Anomopoda</taxon>
        <taxon>Daphniidae</taxon>
        <taxon>Daphnia</taxon>
    </lineage>
</organism>
<comment type="caution">
    <text evidence="1">The sequence shown here is derived from an EMBL/GenBank/DDBJ whole genome shotgun (WGS) entry which is preliminary data.</text>
</comment>
<dbReference type="Proteomes" id="UP001234178">
    <property type="component" value="Unassembled WGS sequence"/>
</dbReference>
<sequence length="67" mass="7782">MVDLSQTIERFKGTKRQFQEFPAKPWETDKDIAKDLFLSKNKKKHSAALGYTSFFSSMIPTPIEYAH</sequence>